<evidence type="ECO:0000256" key="5">
    <source>
        <dbReference type="ARBA" id="ARBA00023319"/>
    </source>
</evidence>
<evidence type="ECO:0000256" key="3">
    <source>
        <dbReference type="ARBA" id="ARBA00023157"/>
    </source>
</evidence>
<feature type="domain" description="Ig-like" evidence="7">
    <location>
        <begin position="82"/>
        <end position="180"/>
    </location>
</feature>
<reference evidence="8 9" key="1">
    <citation type="journal article" date="2020" name="Nature">
        <title>Six reference-quality genomes reveal evolution of bat adaptations.</title>
        <authorList>
            <person name="Jebb D."/>
            <person name="Huang Z."/>
            <person name="Pippel M."/>
            <person name="Hughes G.M."/>
            <person name="Lavrichenko K."/>
            <person name="Devanna P."/>
            <person name="Winkler S."/>
            <person name="Jermiin L.S."/>
            <person name="Skirmuntt E.C."/>
            <person name="Katzourakis A."/>
            <person name="Burkitt-Gray L."/>
            <person name="Ray D.A."/>
            <person name="Sullivan K.A.M."/>
            <person name="Roscito J.G."/>
            <person name="Kirilenko B.M."/>
            <person name="Davalos L.M."/>
            <person name="Corthals A.P."/>
            <person name="Power M.L."/>
            <person name="Jones G."/>
            <person name="Ransome R.D."/>
            <person name="Dechmann D.K.N."/>
            <person name="Locatelli A.G."/>
            <person name="Puechmaille S.J."/>
            <person name="Fedrigo O."/>
            <person name="Jarvis E.D."/>
            <person name="Hiller M."/>
            <person name="Vernes S.C."/>
            <person name="Myers E.W."/>
            <person name="Teeling E.C."/>
        </authorList>
    </citation>
    <scope>NUCLEOTIDE SEQUENCE [LARGE SCALE GENOMIC DNA]</scope>
    <source>
        <strain evidence="8">MRouAeg1</strain>
        <tissue evidence="8">Muscle</tissue>
    </source>
</reference>
<comment type="caution">
    <text evidence="8">The sequence shown here is derived from an EMBL/GenBank/DDBJ whole genome shotgun (WGS) entry which is preliminary data.</text>
</comment>
<dbReference type="AlphaFoldDB" id="A0A7J8CK40"/>
<name>A0A7J8CK40_ROUAE</name>
<dbReference type="EMBL" id="JACASE010000014">
    <property type="protein sequence ID" value="KAF6411230.1"/>
    <property type="molecule type" value="Genomic_DNA"/>
</dbReference>
<evidence type="ECO:0000259" key="7">
    <source>
        <dbReference type="PROSITE" id="PS50835"/>
    </source>
</evidence>
<dbReference type="InterPro" id="IPR007110">
    <property type="entry name" value="Ig-like_dom"/>
</dbReference>
<keyword evidence="2" id="KW-0677">Repeat</keyword>
<protein>
    <submittedName>
        <fullName evidence="8">Osteoclast associated Ig-like receptor</fullName>
    </submittedName>
</protein>
<dbReference type="InterPro" id="IPR036179">
    <property type="entry name" value="Ig-like_dom_sf"/>
</dbReference>
<evidence type="ECO:0000313" key="8">
    <source>
        <dbReference type="EMBL" id="KAF6411230.1"/>
    </source>
</evidence>
<evidence type="ECO:0000256" key="6">
    <source>
        <dbReference type="SAM" id="SignalP"/>
    </source>
</evidence>
<keyword evidence="9" id="KW-1185">Reference proteome</keyword>
<dbReference type="PANTHER" id="PTHR11738:SF186">
    <property type="entry name" value="OSTEOCLAST-ASSOCIATED IMMUNOGLOBULIN-LIKE RECEPTOR"/>
    <property type="match status" value="1"/>
</dbReference>
<evidence type="ECO:0000256" key="1">
    <source>
        <dbReference type="ARBA" id="ARBA00022729"/>
    </source>
</evidence>
<sequence>MALVLILQLLTFCGDWMFGFMDPEKEESVGKIPVSQRKGPRNLDSWVTSDMGLVAAEGFDKTKPPQPSAGPLCHTDITTTVPTASYPKPWLGAQPAAIVTPGVNVTLRCRAPQPAWKFALFKYGEITPMLFRVVSTDLAEVFLEEVTPAQGGSYQCSYQNPGWVLGVWSHPSDALELLVTDELPRPSLVALPGPVVAPGDNVSLRCTGRLRDMRFALYRVGEAVPLQYHNSERPWADFPLPRASAPGTYSCYYHTPNAPYVLSQRSEPLVISWDGSGSWDYTLGNLIRLGLAGLVLVSLTTLLVLDWRSRPRRLDLDTCCVRRLLRRREAAGSVGWPGPSSGPTALPSC</sequence>
<organism evidence="8 9">
    <name type="scientific">Rousettus aegyptiacus</name>
    <name type="common">Egyptian fruit bat</name>
    <name type="synonym">Pteropus aegyptiacus</name>
    <dbReference type="NCBI Taxonomy" id="9407"/>
    <lineage>
        <taxon>Eukaryota</taxon>
        <taxon>Metazoa</taxon>
        <taxon>Chordata</taxon>
        <taxon>Craniata</taxon>
        <taxon>Vertebrata</taxon>
        <taxon>Euteleostomi</taxon>
        <taxon>Mammalia</taxon>
        <taxon>Eutheria</taxon>
        <taxon>Laurasiatheria</taxon>
        <taxon>Chiroptera</taxon>
        <taxon>Yinpterochiroptera</taxon>
        <taxon>Pteropodoidea</taxon>
        <taxon>Pteropodidae</taxon>
        <taxon>Rousettinae</taxon>
        <taxon>Rousettus</taxon>
    </lineage>
</organism>
<gene>
    <name evidence="8" type="ORF">HJG63_014757</name>
</gene>
<dbReference type="SUPFAM" id="SSF48726">
    <property type="entry name" value="Immunoglobulin"/>
    <property type="match status" value="2"/>
</dbReference>
<dbReference type="PANTHER" id="PTHR11738">
    <property type="entry name" value="MHC CLASS I NK CELL RECEPTOR"/>
    <property type="match status" value="1"/>
</dbReference>
<dbReference type="PROSITE" id="PS50835">
    <property type="entry name" value="IG_LIKE"/>
    <property type="match status" value="1"/>
</dbReference>
<dbReference type="Pfam" id="PF13895">
    <property type="entry name" value="Ig_2"/>
    <property type="match status" value="1"/>
</dbReference>
<dbReference type="OrthoDB" id="9832073at2759"/>
<keyword evidence="4" id="KW-0325">Glycoprotein</keyword>
<dbReference type="InterPro" id="IPR050412">
    <property type="entry name" value="Ig-like_Receptors_ImmuneReg"/>
</dbReference>
<dbReference type="GO" id="GO:0005886">
    <property type="term" value="C:plasma membrane"/>
    <property type="evidence" value="ECO:0007669"/>
    <property type="project" value="TreeGrafter"/>
</dbReference>
<dbReference type="FunFam" id="2.60.40.10:FF:000033">
    <property type="entry name" value="Killer cell immunoglobulin-like receptor"/>
    <property type="match status" value="1"/>
</dbReference>
<feature type="signal peptide" evidence="6">
    <location>
        <begin position="1"/>
        <end position="21"/>
    </location>
</feature>
<evidence type="ECO:0000256" key="2">
    <source>
        <dbReference type="ARBA" id="ARBA00022737"/>
    </source>
</evidence>
<dbReference type="Gene3D" id="2.60.40.10">
    <property type="entry name" value="Immunoglobulins"/>
    <property type="match status" value="2"/>
</dbReference>
<keyword evidence="3" id="KW-1015">Disulfide bond</keyword>
<dbReference type="Proteomes" id="UP000593571">
    <property type="component" value="Unassembled WGS sequence"/>
</dbReference>
<feature type="chain" id="PRO_5029748429" evidence="6">
    <location>
        <begin position="22"/>
        <end position="349"/>
    </location>
</feature>
<keyword evidence="8" id="KW-0675">Receptor</keyword>
<keyword evidence="5" id="KW-0393">Immunoglobulin domain</keyword>
<dbReference type="KEGG" id="ray:107503047"/>
<dbReference type="GO" id="GO:0038064">
    <property type="term" value="F:collagen receptor activity"/>
    <property type="evidence" value="ECO:0007669"/>
    <property type="project" value="TreeGrafter"/>
</dbReference>
<dbReference type="GO" id="GO:0002764">
    <property type="term" value="P:immune response-regulating signaling pathway"/>
    <property type="evidence" value="ECO:0007669"/>
    <property type="project" value="TreeGrafter"/>
</dbReference>
<evidence type="ECO:0000256" key="4">
    <source>
        <dbReference type="ARBA" id="ARBA00023180"/>
    </source>
</evidence>
<evidence type="ECO:0000313" key="9">
    <source>
        <dbReference type="Proteomes" id="UP000593571"/>
    </source>
</evidence>
<dbReference type="InterPro" id="IPR013783">
    <property type="entry name" value="Ig-like_fold"/>
</dbReference>
<accession>A0A7J8CK40</accession>
<proteinExistence type="predicted"/>
<keyword evidence="1 6" id="KW-0732">Signal</keyword>
<dbReference type="FunFam" id="2.60.40.10:FF:000049">
    <property type="entry name" value="Leukocyte immunoglobulin-like receptor subfamily B member 1"/>
    <property type="match status" value="1"/>
</dbReference>